<evidence type="ECO:0000256" key="1">
    <source>
        <dbReference type="SAM" id="MobiDB-lite"/>
    </source>
</evidence>
<feature type="compositionally biased region" description="Low complexity" evidence="1">
    <location>
        <begin position="51"/>
        <end position="68"/>
    </location>
</feature>
<dbReference type="Proteomes" id="UP001341840">
    <property type="component" value="Unassembled WGS sequence"/>
</dbReference>
<comment type="caution">
    <text evidence="2">The sequence shown here is derived from an EMBL/GenBank/DDBJ whole genome shotgun (WGS) entry which is preliminary data.</text>
</comment>
<feature type="region of interest" description="Disordered" evidence="1">
    <location>
        <begin position="273"/>
        <end position="332"/>
    </location>
</feature>
<feature type="region of interest" description="Disordered" evidence="1">
    <location>
        <begin position="45"/>
        <end position="101"/>
    </location>
</feature>
<feature type="compositionally biased region" description="Polar residues" evidence="1">
    <location>
        <begin position="1"/>
        <end position="17"/>
    </location>
</feature>
<feature type="compositionally biased region" description="Basic and acidic residues" evidence="1">
    <location>
        <begin position="148"/>
        <end position="163"/>
    </location>
</feature>
<gene>
    <name evidence="2" type="ORF">PIB30_102740</name>
</gene>
<reference evidence="2 3" key="1">
    <citation type="journal article" date="2023" name="Plants (Basel)">
        <title>Bridging the Gap: Combining Genomics and Transcriptomics Approaches to Understand Stylosanthes scabra, an Orphan Legume from the Brazilian Caatinga.</title>
        <authorList>
            <person name="Ferreira-Neto J.R.C."/>
            <person name="da Silva M.D."/>
            <person name="Binneck E."/>
            <person name="de Melo N.F."/>
            <person name="da Silva R.H."/>
            <person name="de Melo A.L.T.M."/>
            <person name="Pandolfi V."/>
            <person name="Bustamante F.O."/>
            <person name="Brasileiro-Vidal A.C."/>
            <person name="Benko-Iseppon A.M."/>
        </authorList>
    </citation>
    <scope>NUCLEOTIDE SEQUENCE [LARGE SCALE GENOMIC DNA]</scope>
    <source>
        <tissue evidence="2">Leaves</tissue>
    </source>
</reference>
<feature type="compositionally biased region" description="Acidic residues" evidence="1">
    <location>
        <begin position="87"/>
        <end position="101"/>
    </location>
</feature>
<name>A0ABU6YWS2_9FABA</name>
<evidence type="ECO:0000313" key="3">
    <source>
        <dbReference type="Proteomes" id="UP001341840"/>
    </source>
</evidence>
<sequence>MNPSTSSYDETLRTYQQESREMREAHKRTKAHLNDLTELLHKFATQMAVKSQPPSSSNPLPSQPLPNSKGGINVVQTANDKDAIIEKEEDDEEEEDEEDDDWLYDLLAKLVGVDSDSEDEYEDAEEEETTKEDEEEEMIGIIEEATEKEESSTGGNEEKPEDLLEKCADPGPYFVTCKIGKVYVPDCLCDPGACAGVMPLELHRALDLGPLKRTTDTFHLDDTKPQEITMGAINPQVLLGRQFLKTQGLKLNFYDETFSLEVGNVIEIFQPTRPPIPQEESVHQARKEESVGEIKQKETADPIVTPKQKKEQKTPTPARRSKQKKEDTKEVN</sequence>
<proteinExistence type="predicted"/>
<dbReference type="PANTHER" id="PTHR33067:SF9">
    <property type="entry name" value="RNA-DIRECTED DNA POLYMERASE"/>
    <property type="match status" value="1"/>
</dbReference>
<keyword evidence="3" id="KW-1185">Reference proteome</keyword>
<feature type="compositionally biased region" description="Basic and acidic residues" evidence="1">
    <location>
        <begin position="280"/>
        <end position="300"/>
    </location>
</feature>
<feature type="region of interest" description="Disordered" evidence="1">
    <location>
        <begin position="114"/>
        <end position="163"/>
    </location>
</feature>
<dbReference type="EMBL" id="JASCZI010244868">
    <property type="protein sequence ID" value="MED6214404.1"/>
    <property type="molecule type" value="Genomic_DNA"/>
</dbReference>
<accession>A0ABU6YWS2</accession>
<organism evidence="2 3">
    <name type="scientific">Stylosanthes scabra</name>
    <dbReference type="NCBI Taxonomy" id="79078"/>
    <lineage>
        <taxon>Eukaryota</taxon>
        <taxon>Viridiplantae</taxon>
        <taxon>Streptophyta</taxon>
        <taxon>Embryophyta</taxon>
        <taxon>Tracheophyta</taxon>
        <taxon>Spermatophyta</taxon>
        <taxon>Magnoliopsida</taxon>
        <taxon>eudicotyledons</taxon>
        <taxon>Gunneridae</taxon>
        <taxon>Pentapetalae</taxon>
        <taxon>rosids</taxon>
        <taxon>fabids</taxon>
        <taxon>Fabales</taxon>
        <taxon>Fabaceae</taxon>
        <taxon>Papilionoideae</taxon>
        <taxon>50 kb inversion clade</taxon>
        <taxon>dalbergioids sensu lato</taxon>
        <taxon>Dalbergieae</taxon>
        <taxon>Pterocarpus clade</taxon>
        <taxon>Stylosanthes</taxon>
    </lineage>
</organism>
<protein>
    <submittedName>
        <fullName evidence="2">Uncharacterized protein</fullName>
    </submittedName>
</protein>
<dbReference type="PANTHER" id="PTHR33067">
    <property type="entry name" value="RNA-DIRECTED DNA POLYMERASE-RELATED"/>
    <property type="match status" value="1"/>
</dbReference>
<evidence type="ECO:0000313" key="2">
    <source>
        <dbReference type="EMBL" id="MED6214404.1"/>
    </source>
</evidence>
<feature type="compositionally biased region" description="Acidic residues" evidence="1">
    <location>
        <begin position="115"/>
        <end position="138"/>
    </location>
</feature>
<feature type="region of interest" description="Disordered" evidence="1">
    <location>
        <begin position="1"/>
        <end position="28"/>
    </location>
</feature>